<comment type="caution">
    <text evidence="6">The sequence shown here is derived from an EMBL/GenBank/DDBJ whole genome shotgun (WGS) entry which is preliminary data.</text>
</comment>
<feature type="coiled-coil region" evidence="3">
    <location>
        <begin position="309"/>
        <end position="359"/>
    </location>
</feature>
<evidence type="ECO:0000313" key="6">
    <source>
        <dbReference type="EMBL" id="SPO06632.1"/>
    </source>
</evidence>
<feature type="compositionally biased region" description="Acidic residues" evidence="4">
    <location>
        <begin position="158"/>
        <end position="183"/>
    </location>
</feature>
<evidence type="ECO:0000313" key="7">
    <source>
        <dbReference type="Proteomes" id="UP001187682"/>
    </source>
</evidence>
<evidence type="ECO:0000256" key="3">
    <source>
        <dbReference type="SAM" id="Coils"/>
    </source>
</evidence>
<feature type="region of interest" description="Disordered" evidence="4">
    <location>
        <begin position="1"/>
        <end position="24"/>
    </location>
</feature>
<gene>
    <name evidence="6" type="ORF">DNG_09324</name>
</gene>
<dbReference type="GO" id="GO:0006335">
    <property type="term" value="P:DNA replication-dependent chromatin assembly"/>
    <property type="evidence" value="ECO:0007669"/>
    <property type="project" value="TreeGrafter"/>
</dbReference>
<dbReference type="GO" id="GO:0042393">
    <property type="term" value="F:histone binding"/>
    <property type="evidence" value="ECO:0007669"/>
    <property type="project" value="TreeGrafter"/>
</dbReference>
<dbReference type="EMBL" id="ONZQ02000016">
    <property type="protein sequence ID" value="SPO06632.1"/>
    <property type="molecule type" value="Genomic_DNA"/>
</dbReference>
<keyword evidence="7" id="KW-1185">Reference proteome</keyword>
<dbReference type="InterPro" id="IPR019544">
    <property type="entry name" value="Tetratricopeptide_SHNi-TPR_dom"/>
</dbReference>
<feature type="compositionally biased region" description="Basic and acidic residues" evidence="4">
    <location>
        <begin position="14"/>
        <end position="24"/>
    </location>
</feature>
<feature type="region of interest" description="Disordered" evidence="4">
    <location>
        <begin position="88"/>
        <end position="183"/>
    </location>
</feature>
<keyword evidence="3" id="KW-0175">Coiled coil</keyword>
<dbReference type="GO" id="GO:0034080">
    <property type="term" value="P:CENP-A containing chromatin assembly"/>
    <property type="evidence" value="ECO:0007669"/>
    <property type="project" value="TreeGrafter"/>
</dbReference>
<feature type="compositionally biased region" description="Basic and acidic residues" evidence="4">
    <location>
        <begin position="433"/>
        <end position="452"/>
    </location>
</feature>
<feature type="region of interest" description="Disordered" evidence="4">
    <location>
        <begin position="390"/>
        <end position="452"/>
    </location>
</feature>
<dbReference type="AlphaFoldDB" id="A0AAE8T009"/>
<evidence type="ECO:0000256" key="4">
    <source>
        <dbReference type="SAM" id="MobiDB-lite"/>
    </source>
</evidence>
<feature type="compositionally biased region" description="Basic and acidic residues" evidence="4">
    <location>
        <begin position="114"/>
        <end position="152"/>
    </location>
</feature>
<accession>A0AAE8T009</accession>
<reference evidence="6" key="1">
    <citation type="submission" date="2018-03" db="EMBL/GenBank/DDBJ databases">
        <authorList>
            <person name="Guldener U."/>
        </authorList>
    </citation>
    <scope>NUCLEOTIDE SEQUENCE</scope>
</reference>
<dbReference type="Gene3D" id="1.25.40.10">
    <property type="entry name" value="Tetratricopeptide repeat domain"/>
    <property type="match status" value="1"/>
</dbReference>
<evidence type="ECO:0000259" key="5">
    <source>
        <dbReference type="Pfam" id="PF10516"/>
    </source>
</evidence>
<evidence type="ECO:0000256" key="2">
    <source>
        <dbReference type="ARBA" id="ARBA00022803"/>
    </source>
</evidence>
<keyword evidence="1" id="KW-0677">Repeat</keyword>
<evidence type="ECO:0000256" key="1">
    <source>
        <dbReference type="ARBA" id="ARBA00022737"/>
    </source>
</evidence>
<dbReference type="PANTHER" id="PTHR15081:SF1">
    <property type="entry name" value="NUCLEAR AUTOANTIGENIC SPERM PROTEIN"/>
    <property type="match status" value="1"/>
</dbReference>
<keyword evidence="2" id="KW-0802">TPR repeat</keyword>
<dbReference type="InterPro" id="IPR051730">
    <property type="entry name" value="NASP-like"/>
</dbReference>
<dbReference type="InterPro" id="IPR011990">
    <property type="entry name" value="TPR-like_helical_dom_sf"/>
</dbReference>
<feature type="domain" description="Tetratricopeptide SHNi-TPR" evidence="5">
    <location>
        <begin position="229"/>
        <end position="266"/>
    </location>
</feature>
<dbReference type="GO" id="GO:0005654">
    <property type="term" value="C:nucleoplasm"/>
    <property type="evidence" value="ECO:0007669"/>
    <property type="project" value="TreeGrafter"/>
</dbReference>
<organism evidence="6 7">
    <name type="scientific">Cephalotrichum gorgonifer</name>
    <dbReference type="NCBI Taxonomy" id="2041049"/>
    <lineage>
        <taxon>Eukaryota</taxon>
        <taxon>Fungi</taxon>
        <taxon>Dikarya</taxon>
        <taxon>Ascomycota</taxon>
        <taxon>Pezizomycotina</taxon>
        <taxon>Sordariomycetes</taxon>
        <taxon>Hypocreomycetidae</taxon>
        <taxon>Microascales</taxon>
        <taxon>Microascaceae</taxon>
        <taxon>Cephalotrichum</taxon>
    </lineage>
</organism>
<dbReference type="SUPFAM" id="SSF48452">
    <property type="entry name" value="TPR-like"/>
    <property type="match status" value="1"/>
</dbReference>
<sequence length="452" mass="48714">MADQTTAPPPDAAAETRRKSEEMKSERVTLADVCAKGAAHYVHKRYEEAAGAYAHAAELQAELNGEMDPENADVLFLYGRSLFKVGQGNSDVLGGKAGGAEKKKKAPAGGAPASKKEAPAGGKKKEGGDKEGVKKEEAGEAKKEGEVEEAKKPLFQFEGDENYDDSDEDEEEGGDEDEEEEEDDLAVAFEVLDLARVLFVKRLEQLEATKEEEKEHVEPTIRHVKERLADTHDLLSEISLENERYPAAITDGRASLAYKKDLYPPESEIIAEAHYKLSLALEFASITTTEGEGVGKRESVDQAQRDEACKELQAAIDSTKLKLQSKEVELATSAAPDENDATREQINEVKEIIADMEQRLTDLRGPPIDINETLYGAKGLLGAAAAGGASGSKIQEAKKNATDLSSLVRKKAKDETPAATTPSNANGNGNGKRKAEGEGDETSKKAKVEDEA</sequence>
<name>A0AAE8T009_9PEZI</name>
<dbReference type="Proteomes" id="UP001187682">
    <property type="component" value="Unassembled WGS sequence"/>
</dbReference>
<dbReference type="PANTHER" id="PTHR15081">
    <property type="entry name" value="NUCLEAR AUTOANTIGENIC SPERM PROTEIN NASP -RELATED"/>
    <property type="match status" value="1"/>
</dbReference>
<proteinExistence type="predicted"/>
<dbReference type="Pfam" id="PF10516">
    <property type="entry name" value="SHNi-TPR"/>
    <property type="match status" value="1"/>
</dbReference>
<protein>
    <submittedName>
        <fullName evidence="6">Related to histone H1-binding protein</fullName>
    </submittedName>
</protein>